<feature type="domain" description="C2H2-type" evidence="9">
    <location>
        <begin position="81"/>
        <end position="109"/>
    </location>
</feature>
<feature type="compositionally biased region" description="Basic and acidic residues" evidence="8">
    <location>
        <begin position="457"/>
        <end position="467"/>
    </location>
</feature>
<evidence type="ECO:0000256" key="5">
    <source>
        <dbReference type="ARBA" id="ARBA00022833"/>
    </source>
</evidence>
<dbReference type="FunFam" id="3.30.160.60:FF:002343">
    <property type="entry name" value="Zinc finger protein 33A"/>
    <property type="match status" value="1"/>
</dbReference>
<evidence type="ECO:0000259" key="9">
    <source>
        <dbReference type="PROSITE" id="PS50157"/>
    </source>
</evidence>
<dbReference type="InterPro" id="IPR013087">
    <property type="entry name" value="Znf_C2H2_type"/>
</dbReference>
<feature type="region of interest" description="Disordered" evidence="8">
    <location>
        <begin position="150"/>
        <end position="193"/>
    </location>
</feature>
<keyword evidence="4 7" id="KW-0863">Zinc-finger</keyword>
<dbReference type="Pfam" id="PF00096">
    <property type="entry name" value="zf-C2H2"/>
    <property type="match status" value="2"/>
</dbReference>
<proteinExistence type="predicted"/>
<evidence type="ECO:0000256" key="7">
    <source>
        <dbReference type="PROSITE-ProRule" id="PRU00042"/>
    </source>
</evidence>
<comment type="subcellular location">
    <subcellularLocation>
        <location evidence="1">Nucleus</location>
    </subcellularLocation>
</comment>
<protein>
    <recommendedName>
        <fullName evidence="9">C2H2-type domain-containing protein</fullName>
    </recommendedName>
</protein>
<dbReference type="RefSeq" id="XP_020066329.1">
    <property type="nucleotide sequence ID" value="XM_020206612.1"/>
</dbReference>
<feature type="compositionally biased region" description="Low complexity" evidence="8">
    <location>
        <begin position="441"/>
        <end position="453"/>
    </location>
</feature>
<evidence type="ECO:0000256" key="6">
    <source>
        <dbReference type="ARBA" id="ARBA00023242"/>
    </source>
</evidence>
<sequence length="527" mass="57507">MINTAHHHLHHPHAPATEPEDAMEPSSPSSSPKSPKSKAKAKRPSKGRAFQCTGFPGCNMSFTRSEHLARHKRKHTGERPFTCPYCSKNFSRLDNLRQHKHTVHAYESCLTGSGQDDDKMVPVVASGTYAEDHGFQHPATPNNPLFNLKPSYQGAPVHHHSHVATSKPAGATGSSAGPSLISPPNSQSPHYQHHHQYYHQYAQPPVAHHQYPQQTYAPTYPYSVPPPAWAQRPDENQNSNNIQNNHIHNNPNNNNPSNNNNNMLKIPSHQFKPKRRPRPLALQHSFLEDSKPVIHTAGVASSMPSAPLHTSTTTTTLKTAPAHTTTFQIPHRRPSLGQVSATTGARVGPKSTSSVPSLTPNLVSPLLPLFHQSFSQTTLKNSHPVSAVRPVSGFKPNSPYMNIPTSHPDDDKLPSVHNILGHQLKNQPSIESMASQSLGLSSSTTPTTSTTPTIKTESGDTKNETKTWLRGVLNGESRQRDDDAKAYLSKKPTINSLLSPYDTERFPAGVSEVSSSTSSLSSSAPTN</sequence>
<keyword evidence="5" id="KW-0862">Zinc</keyword>
<keyword evidence="3" id="KW-0677">Repeat</keyword>
<dbReference type="Proteomes" id="UP000094285">
    <property type="component" value="Unassembled WGS sequence"/>
</dbReference>
<reference evidence="11" key="1">
    <citation type="submission" date="2016-05" db="EMBL/GenBank/DDBJ databases">
        <title>Comparative genomics of biotechnologically important yeasts.</title>
        <authorList>
            <consortium name="DOE Joint Genome Institute"/>
            <person name="Riley R."/>
            <person name="Haridas S."/>
            <person name="Wolfe K.H."/>
            <person name="Lopes M.R."/>
            <person name="Hittinger C.T."/>
            <person name="Goker M."/>
            <person name="Salamov A."/>
            <person name="Wisecaver J."/>
            <person name="Long T.M."/>
            <person name="Aerts A.L."/>
            <person name="Barry K."/>
            <person name="Choi C."/>
            <person name="Clum A."/>
            <person name="Coughlan A.Y."/>
            <person name="Deshpande S."/>
            <person name="Douglass A.P."/>
            <person name="Hanson S.J."/>
            <person name="Klenk H.-P."/>
            <person name="Labutti K."/>
            <person name="Lapidus A."/>
            <person name="Lindquist E."/>
            <person name="Lipzen A."/>
            <person name="Meier-Kolthoff J.P."/>
            <person name="Ohm R.A."/>
            <person name="Otillar R.P."/>
            <person name="Pangilinan J."/>
            <person name="Peng Y."/>
            <person name="Rokas A."/>
            <person name="Rosa C.A."/>
            <person name="Scheuner C."/>
            <person name="Sibirny A.A."/>
            <person name="Slot J.C."/>
            <person name="Stielow J.B."/>
            <person name="Sun H."/>
            <person name="Kurtzman C.P."/>
            <person name="Blackwell M."/>
            <person name="Grigoriev I.V."/>
            <person name="Jeffries T.W."/>
        </authorList>
    </citation>
    <scope>NUCLEOTIDE SEQUENCE [LARGE SCALE GENOMIC DNA]</scope>
    <source>
        <strain evidence="11">NRRL Y-17324</strain>
    </source>
</reference>
<dbReference type="SMART" id="SM00355">
    <property type="entry name" value="ZnF_C2H2"/>
    <property type="match status" value="2"/>
</dbReference>
<dbReference type="SUPFAM" id="SSF57667">
    <property type="entry name" value="beta-beta-alpha zinc fingers"/>
    <property type="match status" value="1"/>
</dbReference>
<dbReference type="PANTHER" id="PTHR40626:SF11">
    <property type="entry name" value="ZINC FINGER PROTEIN YPR022C"/>
    <property type="match status" value="1"/>
</dbReference>
<dbReference type="GO" id="GO:0000785">
    <property type="term" value="C:chromatin"/>
    <property type="evidence" value="ECO:0007669"/>
    <property type="project" value="TreeGrafter"/>
</dbReference>
<evidence type="ECO:0000256" key="8">
    <source>
        <dbReference type="SAM" id="MobiDB-lite"/>
    </source>
</evidence>
<feature type="region of interest" description="Disordered" evidence="8">
    <location>
        <begin position="434"/>
        <end position="502"/>
    </location>
</feature>
<dbReference type="Gene3D" id="3.30.160.60">
    <property type="entry name" value="Classic Zinc Finger"/>
    <property type="match status" value="2"/>
</dbReference>
<dbReference type="GO" id="GO:0000981">
    <property type="term" value="F:DNA-binding transcription factor activity, RNA polymerase II-specific"/>
    <property type="evidence" value="ECO:0007669"/>
    <property type="project" value="InterPro"/>
</dbReference>
<organism evidence="10 11">
    <name type="scientific">Suhomyces tanzawaensis NRRL Y-17324</name>
    <dbReference type="NCBI Taxonomy" id="984487"/>
    <lineage>
        <taxon>Eukaryota</taxon>
        <taxon>Fungi</taxon>
        <taxon>Dikarya</taxon>
        <taxon>Ascomycota</taxon>
        <taxon>Saccharomycotina</taxon>
        <taxon>Pichiomycetes</taxon>
        <taxon>Debaryomycetaceae</taxon>
        <taxon>Suhomyces</taxon>
    </lineage>
</organism>
<name>A0A1E4SP68_9ASCO</name>
<feature type="region of interest" description="Disordered" evidence="8">
    <location>
        <begin position="1"/>
        <end position="50"/>
    </location>
</feature>
<gene>
    <name evidence="10" type="ORF">CANTADRAFT_20741</name>
</gene>
<dbReference type="GO" id="GO:0008270">
    <property type="term" value="F:zinc ion binding"/>
    <property type="evidence" value="ECO:0007669"/>
    <property type="project" value="UniProtKB-KW"/>
</dbReference>
<dbReference type="InterPro" id="IPR036236">
    <property type="entry name" value="Znf_C2H2_sf"/>
</dbReference>
<feature type="domain" description="C2H2-type" evidence="9">
    <location>
        <begin position="50"/>
        <end position="80"/>
    </location>
</feature>
<dbReference type="EMBL" id="KV453910">
    <property type="protein sequence ID" value="ODV81207.1"/>
    <property type="molecule type" value="Genomic_DNA"/>
</dbReference>
<feature type="compositionally biased region" description="Basic residues" evidence="8">
    <location>
        <begin position="35"/>
        <end position="46"/>
    </location>
</feature>
<dbReference type="GO" id="GO:0000978">
    <property type="term" value="F:RNA polymerase II cis-regulatory region sequence-specific DNA binding"/>
    <property type="evidence" value="ECO:0007669"/>
    <property type="project" value="InterPro"/>
</dbReference>
<feature type="region of interest" description="Disordered" evidence="8">
    <location>
        <begin position="216"/>
        <end position="277"/>
    </location>
</feature>
<dbReference type="PROSITE" id="PS00028">
    <property type="entry name" value="ZINC_FINGER_C2H2_1"/>
    <property type="match status" value="1"/>
</dbReference>
<dbReference type="OrthoDB" id="10018191at2759"/>
<evidence type="ECO:0000313" key="10">
    <source>
        <dbReference type="EMBL" id="ODV81207.1"/>
    </source>
</evidence>
<dbReference type="GeneID" id="30980749"/>
<evidence type="ECO:0000313" key="11">
    <source>
        <dbReference type="Proteomes" id="UP000094285"/>
    </source>
</evidence>
<dbReference type="STRING" id="984487.A0A1E4SP68"/>
<evidence type="ECO:0000256" key="1">
    <source>
        <dbReference type="ARBA" id="ARBA00004123"/>
    </source>
</evidence>
<evidence type="ECO:0000256" key="2">
    <source>
        <dbReference type="ARBA" id="ARBA00022723"/>
    </source>
</evidence>
<evidence type="ECO:0000256" key="4">
    <source>
        <dbReference type="ARBA" id="ARBA00022771"/>
    </source>
</evidence>
<dbReference type="InterPro" id="IPR051059">
    <property type="entry name" value="VerF-like"/>
</dbReference>
<evidence type="ECO:0000256" key="3">
    <source>
        <dbReference type="ARBA" id="ARBA00022737"/>
    </source>
</evidence>
<keyword evidence="6" id="KW-0539">Nucleus</keyword>
<dbReference type="AlphaFoldDB" id="A0A1E4SP68"/>
<feature type="compositionally biased region" description="Basic residues" evidence="8">
    <location>
        <begin position="1"/>
        <end position="13"/>
    </location>
</feature>
<feature type="compositionally biased region" description="Low complexity" evidence="8">
    <location>
        <begin position="25"/>
        <end position="34"/>
    </location>
</feature>
<keyword evidence="2" id="KW-0479">Metal-binding</keyword>
<dbReference type="GO" id="GO:0005634">
    <property type="term" value="C:nucleus"/>
    <property type="evidence" value="ECO:0007669"/>
    <property type="project" value="UniProtKB-SubCell"/>
</dbReference>
<feature type="compositionally biased region" description="Low complexity" evidence="8">
    <location>
        <begin position="236"/>
        <end position="262"/>
    </location>
</feature>
<accession>A0A1E4SP68</accession>
<dbReference type="PROSITE" id="PS50157">
    <property type="entry name" value="ZINC_FINGER_C2H2_2"/>
    <property type="match status" value="2"/>
</dbReference>
<keyword evidence="11" id="KW-1185">Reference proteome</keyword>
<dbReference type="PANTHER" id="PTHR40626">
    <property type="entry name" value="MIP31509P"/>
    <property type="match status" value="1"/>
</dbReference>